<dbReference type="NCBIfam" id="TIGR00313">
    <property type="entry name" value="cobQ"/>
    <property type="match status" value="1"/>
</dbReference>
<comment type="function">
    <text evidence="4">Catalyzes amidations at positions B, D, E, and G on adenosylcobyrinic A,C-diamide. NH(2) groups are provided by glutamine, and one molecule of ATP is hydrogenolyzed for each amidation.</text>
</comment>
<evidence type="ECO:0000256" key="1">
    <source>
        <dbReference type="ARBA" id="ARBA00004953"/>
    </source>
</evidence>
<dbReference type="HAMAP" id="MF_00028">
    <property type="entry name" value="CobQ"/>
    <property type="match status" value="1"/>
</dbReference>
<evidence type="ECO:0000256" key="2">
    <source>
        <dbReference type="ARBA" id="ARBA00022573"/>
    </source>
</evidence>
<dbReference type="Gene3D" id="3.40.50.300">
    <property type="entry name" value="P-loop containing nucleotide triphosphate hydrolases"/>
    <property type="match status" value="1"/>
</dbReference>
<keyword evidence="3 4" id="KW-0315">Glutamine amidotransferase</keyword>
<evidence type="ECO:0000256" key="3">
    <source>
        <dbReference type="ARBA" id="ARBA00022962"/>
    </source>
</evidence>
<comment type="pathway">
    <text evidence="1 4">Cofactor biosynthesis; adenosylcobalamin biosynthesis.</text>
</comment>
<dbReference type="Proteomes" id="UP001154312">
    <property type="component" value="Unassembled WGS sequence"/>
</dbReference>
<evidence type="ECO:0000259" key="5">
    <source>
        <dbReference type="Pfam" id="PF01656"/>
    </source>
</evidence>
<evidence type="ECO:0000256" key="4">
    <source>
        <dbReference type="HAMAP-Rule" id="MF_00028"/>
    </source>
</evidence>
<sequence length="520" mass="55951">MMSYNVMLQGTSSSVGKSILAAALCRLFYRAGYRVAPFKSQNMALNSCVTRDGGEMGRAQVLQAYAAGVEPSVRMNPILLKPTAPASSQIVVLGSPVGNLSAMEYHGNYNQSLLGVVEGAYTSLCGEFEIIVIEGAGSPAEVNLKKHEIANMRIAKMTGAPVLLVADIDRGGALAAVVGTLELLDPDERDRVSGIIINKFRGDLELLRPALEFLEARTGKPVLGVIPYLSDLGLPEEDSVALERKINRASTAAQIEIAVVTTPRISNFTDFDPLEREPGVNVRYVAGKEPLGKPDLVILPGSKNTLSDLLFLEECGKDEEIKKLAAAGTPVIGICGGYQMLGTEINDPEGSEGGGAQSVKGMGLLDIVTDFSLAKVTYLVEAYITGAGPFLEPCRDWQVKGYEIHMGESRRVNQTKAAFQIKKRGEEPVEINDGAVAPSGLILGTYIHGIFDNDDFRGNVLSFLRRRRGLADPEGDYKFAADLEKRLDDLTRVVGSALDLQRLAEIMGLPRPLEVVDIVS</sequence>
<dbReference type="SUPFAM" id="SSF52540">
    <property type="entry name" value="P-loop containing nucleoside triphosphate hydrolases"/>
    <property type="match status" value="1"/>
</dbReference>
<evidence type="ECO:0000313" key="7">
    <source>
        <dbReference type="EMBL" id="MDF9408851.1"/>
    </source>
</evidence>
<proteinExistence type="inferred from homology"/>
<accession>A0A9X4H348</accession>
<evidence type="ECO:0000313" key="8">
    <source>
        <dbReference type="Proteomes" id="UP001154312"/>
    </source>
</evidence>
<dbReference type="InterPro" id="IPR011698">
    <property type="entry name" value="GATase_3"/>
</dbReference>
<dbReference type="Pfam" id="PF01656">
    <property type="entry name" value="CbiA"/>
    <property type="match status" value="1"/>
</dbReference>
<dbReference type="PANTHER" id="PTHR21343">
    <property type="entry name" value="DETHIOBIOTIN SYNTHETASE"/>
    <property type="match status" value="1"/>
</dbReference>
<feature type="domain" description="CobQ/CobB/MinD/ParA nucleotide binding" evidence="5">
    <location>
        <begin position="6"/>
        <end position="232"/>
    </location>
</feature>
<dbReference type="PROSITE" id="PS51274">
    <property type="entry name" value="GATASE_COBBQ"/>
    <property type="match status" value="1"/>
</dbReference>
<reference evidence="7" key="1">
    <citation type="submission" date="2022-02" db="EMBL/GenBank/DDBJ databases">
        <authorList>
            <person name="Leng L."/>
        </authorList>
    </citation>
    <scope>NUCLEOTIDE SEQUENCE</scope>
    <source>
        <strain evidence="7">JI</strain>
    </source>
</reference>
<dbReference type="InterPro" id="IPR004459">
    <property type="entry name" value="CobQ_synth"/>
</dbReference>
<dbReference type="AlphaFoldDB" id="A0A9X4H348"/>
<feature type="active site" description="Nucleophile" evidence="4">
    <location>
        <position position="335"/>
    </location>
</feature>
<dbReference type="Pfam" id="PF07685">
    <property type="entry name" value="GATase_3"/>
    <property type="match status" value="1"/>
</dbReference>
<dbReference type="InterPro" id="IPR029062">
    <property type="entry name" value="Class_I_gatase-like"/>
</dbReference>
<dbReference type="RefSeq" id="WP_277444257.1">
    <property type="nucleotide sequence ID" value="NZ_JAKOAV010000019.1"/>
</dbReference>
<dbReference type="InterPro" id="IPR027417">
    <property type="entry name" value="P-loop_NTPase"/>
</dbReference>
<dbReference type="GO" id="GO:0015420">
    <property type="term" value="F:ABC-type vitamin B12 transporter activity"/>
    <property type="evidence" value="ECO:0007669"/>
    <property type="project" value="UniProtKB-UniRule"/>
</dbReference>
<comment type="caution">
    <text evidence="7">The sequence shown here is derived from an EMBL/GenBank/DDBJ whole genome shotgun (WGS) entry which is preliminary data.</text>
</comment>
<dbReference type="CDD" id="cd01750">
    <property type="entry name" value="GATase1_CobQ"/>
    <property type="match status" value="1"/>
</dbReference>
<comment type="similarity">
    <text evidence="4">Belongs to the CobB/CobQ family. CobQ subfamily.</text>
</comment>
<dbReference type="InterPro" id="IPR047045">
    <property type="entry name" value="CobQ_N"/>
</dbReference>
<dbReference type="CDD" id="cd05389">
    <property type="entry name" value="CobQ_N"/>
    <property type="match status" value="1"/>
</dbReference>
<keyword evidence="2 4" id="KW-0169">Cobalamin biosynthesis</keyword>
<feature type="domain" description="CobB/CobQ-like glutamine amidotransferase" evidence="6">
    <location>
        <begin position="256"/>
        <end position="456"/>
    </location>
</feature>
<feature type="active site" evidence="4">
    <location>
        <position position="448"/>
    </location>
</feature>
<dbReference type="GO" id="GO:0009236">
    <property type="term" value="P:cobalamin biosynthetic process"/>
    <property type="evidence" value="ECO:0007669"/>
    <property type="project" value="UniProtKB-UniRule"/>
</dbReference>
<dbReference type="InterPro" id="IPR033949">
    <property type="entry name" value="CobQ_GATase1"/>
</dbReference>
<dbReference type="NCBIfam" id="NF001989">
    <property type="entry name" value="PRK00784.1"/>
    <property type="match status" value="1"/>
</dbReference>
<keyword evidence="8" id="KW-1185">Reference proteome</keyword>
<dbReference type="InterPro" id="IPR002586">
    <property type="entry name" value="CobQ/CobB/MinD/ParA_Nub-bd_dom"/>
</dbReference>
<dbReference type="GO" id="GO:0003824">
    <property type="term" value="F:catalytic activity"/>
    <property type="evidence" value="ECO:0007669"/>
    <property type="project" value="InterPro"/>
</dbReference>
<dbReference type="EMBL" id="JAKOAV010000019">
    <property type="protein sequence ID" value="MDF9408851.1"/>
    <property type="molecule type" value="Genomic_DNA"/>
</dbReference>
<dbReference type="SUPFAM" id="SSF52317">
    <property type="entry name" value="Class I glutamine amidotransferase-like"/>
    <property type="match status" value="1"/>
</dbReference>
<gene>
    <name evidence="4" type="primary">cobQ</name>
    <name evidence="7" type="ORF">L7E55_10870</name>
</gene>
<dbReference type="Gene3D" id="3.40.50.880">
    <property type="match status" value="1"/>
</dbReference>
<evidence type="ECO:0000259" key="6">
    <source>
        <dbReference type="Pfam" id="PF07685"/>
    </source>
</evidence>
<protein>
    <recommendedName>
        <fullName evidence="4">Cobyric acid synthase</fullName>
    </recommendedName>
</protein>
<name>A0A9X4H348_9FIRM</name>
<organism evidence="7 8">
    <name type="scientific">Pelotomaculum isophthalicicum JI</name>
    <dbReference type="NCBI Taxonomy" id="947010"/>
    <lineage>
        <taxon>Bacteria</taxon>
        <taxon>Bacillati</taxon>
        <taxon>Bacillota</taxon>
        <taxon>Clostridia</taxon>
        <taxon>Eubacteriales</taxon>
        <taxon>Desulfotomaculaceae</taxon>
        <taxon>Pelotomaculum</taxon>
    </lineage>
</organism>
<dbReference type="PANTHER" id="PTHR21343:SF1">
    <property type="entry name" value="COBYRIC ACID SYNTHASE"/>
    <property type="match status" value="1"/>
</dbReference>